<evidence type="ECO:0000256" key="4">
    <source>
        <dbReference type="ARBA" id="ARBA00022989"/>
    </source>
</evidence>
<keyword evidence="5 6" id="KW-0472">Membrane</keyword>
<evidence type="ECO:0000256" key="1">
    <source>
        <dbReference type="ARBA" id="ARBA00004651"/>
    </source>
</evidence>
<protein>
    <submittedName>
        <fullName evidence="8">MFS transporter</fullName>
    </submittedName>
</protein>
<feature type="transmembrane region" description="Helical" evidence="6">
    <location>
        <begin position="347"/>
        <end position="365"/>
    </location>
</feature>
<dbReference type="SUPFAM" id="SSF103473">
    <property type="entry name" value="MFS general substrate transporter"/>
    <property type="match status" value="1"/>
</dbReference>
<dbReference type="EMBL" id="BJVI01000070">
    <property type="protein sequence ID" value="GEL20411.1"/>
    <property type="molecule type" value="Genomic_DNA"/>
</dbReference>
<dbReference type="PANTHER" id="PTHR23519">
    <property type="entry name" value="AUTOPHAGY-RELATED PROTEIN 22"/>
    <property type="match status" value="1"/>
</dbReference>
<dbReference type="InterPro" id="IPR024671">
    <property type="entry name" value="Atg22-like"/>
</dbReference>
<dbReference type="PANTHER" id="PTHR23519:SF1">
    <property type="entry name" value="AUTOPHAGY-RELATED PROTEIN 22"/>
    <property type="match status" value="1"/>
</dbReference>
<feature type="transmembrane region" description="Helical" evidence="6">
    <location>
        <begin position="85"/>
        <end position="104"/>
    </location>
</feature>
<dbReference type="PROSITE" id="PS50850">
    <property type="entry name" value="MFS"/>
    <property type="match status" value="1"/>
</dbReference>
<dbReference type="Gene3D" id="1.20.1250.20">
    <property type="entry name" value="MFS general substrate transporter like domains"/>
    <property type="match status" value="1"/>
</dbReference>
<evidence type="ECO:0000313" key="8">
    <source>
        <dbReference type="EMBL" id="GEL20411.1"/>
    </source>
</evidence>
<evidence type="ECO:0000256" key="2">
    <source>
        <dbReference type="ARBA" id="ARBA00022448"/>
    </source>
</evidence>
<keyword evidence="2" id="KW-0813">Transport</keyword>
<dbReference type="GO" id="GO:0005886">
    <property type="term" value="C:plasma membrane"/>
    <property type="evidence" value="ECO:0007669"/>
    <property type="project" value="UniProtKB-SubCell"/>
</dbReference>
<feature type="domain" description="Major facilitator superfamily (MFS) profile" evidence="7">
    <location>
        <begin position="49"/>
        <end position="460"/>
    </location>
</feature>
<feature type="transmembrane region" description="Helical" evidence="6">
    <location>
        <begin position="116"/>
        <end position="135"/>
    </location>
</feature>
<dbReference type="InterPro" id="IPR020846">
    <property type="entry name" value="MFS_dom"/>
</dbReference>
<keyword evidence="9" id="KW-1185">Reference proteome</keyword>
<keyword evidence="4 6" id="KW-1133">Transmembrane helix</keyword>
<evidence type="ECO:0000313" key="9">
    <source>
        <dbReference type="Proteomes" id="UP000321328"/>
    </source>
</evidence>
<proteinExistence type="predicted"/>
<keyword evidence="3 6" id="KW-0812">Transmembrane</keyword>
<dbReference type="Proteomes" id="UP000321328">
    <property type="component" value="Unassembled WGS sequence"/>
</dbReference>
<gene>
    <name evidence="8" type="ORF">PA7_42480</name>
</gene>
<dbReference type="InterPro" id="IPR036259">
    <property type="entry name" value="MFS_trans_sf"/>
</dbReference>
<feature type="transmembrane region" description="Helical" evidence="6">
    <location>
        <begin position="371"/>
        <end position="393"/>
    </location>
</feature>
<accession>A0A511D6J8</accession>
<feature type="transmembrane region" description="Helical" evidence="6">
    <location>
        <begin position="282"/>
        <end position="311"/>
    </location>
</feature>
<feature type="transmembrane region" description="Helical" evidence="6">
    <location>
        <begin position="42"/>
        <end position="65"/>
    </location>
</feature>
<feature type="transmembrane region" description="Helical" evidence="6">
    <location>
        <begin position="317"/>
        <end position="335"/>
    </location>
</feature>
<feature type="transmembrane region" description="Helical" evidence="6">
    <location>
        <begin position="182"/>
        <end position="203"/>
    </location>
</feature>
<dbReference type="STRING" id="1123024.GCA_000423625_04798"/>
<comment type="subcellular location">
    <subcellularLocation>
        <location evidence="1">Cell membrane</location>
        <topology evidence="1">Multi-pass membrane protein</topology>
    </subcellularLocation>
</comment>
<dbReference type="AlphaFoldDB" id="A0A511D6J8"/>
<comment type="caution">
    <text evidence="8">The sequence shown here is derived from an EMBL/GenBank/DDBJ whole genome shotgun (WGS) entry which is preliminary data.</text>
</comment>
<sequence length="468" mass="48987">MGLNPEPDCAHAANRPRRYARAVSTSAARPEERQVPVSRGQVVAWGLWDWGSAAFNAVILTFVFSVYLTNAVGADLPGSISANSWLGWSVGLAGFLIAVLAPVIGQRADAAGRRRLSVGAWTALTVATMAGLFFVRDDYHYLWLGLVLLGLGSIFFELAEVSYNAVLKQVSTPATIGRVSGFGWAMGYVGGIVLLLLVYAGFIAGEGGSRGFLGVPADDGFNIRLVALFAAAWFAVFALPLLLRVPEPPPAADLPPRLGVLGSYRRLFADLRALWRRSPHTVYFLGASALFRDGLAAVFTFGAVLAVTVYGINAADVLVFGVAANVVAALGAVVAGRIDDRIGPKAVIIGSLAGMLGCGVILLFLSGPTAFWIFGLGLCLFVGPAQSSSRTFLARLAPPGHEGQLFGLYATSGRAVSFLAPTLVGLFTYLFGSDRAGIIGILLVLLAGLVTLWPVRPPARAAATAGPG</sequence>
<evidence type="ECO:0000256" key="3">
    <source>
        <dbReference type="ARBA" id="ARBA00022692"/>
    </source>
</evidence>
<dbReference type="InterPro" id="IPR050495">
    <property type="entry name" value="ATG22/LtaA_families"/>
</dbReference>
<name>A0A511D6J8_9PSEU</name>
<feature type="transmembrane region" description="Helical" evidence="6">
    <location>
        <begin position="436"/>
        <end position="455"/>
    </location>
</feature>
<dbReference type="GO" id="GO:0022857">
    <property type="term" value="F:transmembrane transporter activity"/>
    <property type="evidence" value="ECO:0007669"/>
    <property type="project" value="InterPro"/>
</dbReference>
<feature type="transmembrane region" description="Helical" evidence="6">
    <location>
        <begin position="223"/>
        <end position="243"/>
    </location>
</feature>
<evidence type="ECO:0000256" key="5">
    <source>
        <dbReference type="ARBA" id="ARBA00023136"/>
    </source>
</evidence>
<feature type="transmembrane region" description="Helical" evidence="6">
    <location>
        <begin position="405"/>
        <end position="430"/>
    </location>
</feature>
<organism evidence="8 9">
    <name type="scientific">Pseudonocardia asaccharolytica DSM 44247 = NBRC 16224</name>
    <dbReference type="NCBI Taxonomy" id="1123024"/>
    <lineage>
        <taxon>Bacteria</taxon>
        <taxon>Bacillati</taxon>
        <taxon>Actinomycetota</taxon>
        <taxon>Actinomycetes</taxon>
        <taxon>Pseudonocardiales</taxon>
        <taxon>Pseudonocardiaceae</taxon>
        <taxon>Pseudonocardia</taxon>
    </lineage>
</organism>
<feature type="transmembrane region" description="Helical" evidence="6">
    <location>
        <begin position="141"/>
        <end position="161"/>
    </location>
</feature>
<dbReference type="Pfam" id="PF11700">
    <property type="entry name" value="ATG22"/>
    <property type="match status" value="1"/>
</dbReference>
<reference evidence="8 9" key="1">
    <citation type="submission" date="2019-07" db="EMBL/GenBank/DDBJ databases">
        <title>Whole genome shotgun sequence of Pseudonocardia asaccharolytica NBRC 16224.</title>
        <authorList>
            <person name="Hosoyama A."/>
            <person name="Uohara A."/>
            <person name="Ohji S."/>
            <person name="Ichikawa N."/>
        </authorList>
    </citation>
    <scope>NUCLEOTIDE SEQUENCE [LARGE SCALE GENOMIC DNA]</scope>
    <source>
        <strain evidence="8 9">NBRC 16224</strain>
    </source>
</reference>
<evidence type="ECO:0000259" key="7">
    <source>
        <dbReference type="PROSITE" id="PS50850"/>
    </source>
</evidence>
<evidence type="ECO:0000256" key="6">
    <source>
        <dbReference type="SAM" id="Phobius"/>
    </source>
</evidence>